<evidence type="ECO:0000313" key="2">
    <source>
        <dbReference type="Proteomes" id="UP000585474"/>
    </source>
</evidence>
<accession>A0A7J0GLJ4</accession>
<dbReference type="PANTHER" id="PTHR46250:SF15">
    <property type="entry name" value="OS01G0523800 PROTEIN"/>
    <property type="match status" value="1"/>
</dbReference>
<reference evidence="1 2" key="1">
    <citation type="submission" date="2019-07" db="EMBL/GenBank/DDBJ databases">
        <title>De Novo Assembly of kiwifruit Actinidia rufa.</title>
        <authorList>
            <person name="Sugita-Konishi S."/>
            <person name="Sato K."/>
            <person name="Mori E."/>
            <person name="Abe Y."/>
            <person name="Kisaki G."/>
            <person name="Hamano K."/>
            <person name="Suezawa K."/>
            <person name="Otani M."/>
            <person name="Fukuda T."/>
            <person name="Manabe T."/>
            <person name="Gomi K."/>
            <person name="Tabuchi M."/>
            <person name="Akimitsu K."/>
            <person name="Kataoka I."/>
        </authorList>
    </citation>
    <scope>NUCLEOTIDE SEQUENCE [LARGE SCALE GENOMIC DNA]</scope>
    <source>
        <strain evidence="2">cv. Fuchu</strain>
    </source>
</reference>
<name>A0A7J0GLJ4_9ERIC</name>
<sequence length="193" mass="21715">MAEDPLENIEAPTQNSEDMGDEYIDVVETSNQWTEWRDVLAMQIGNTELKNLRNKQLPFYDDWCIIFGKDRATGEFAEGPTDAVENLEKEAANNNGMPQQSEGGVGVEMDFSMLGTYLERSSGQLEFIGHRMGYHHDLSNARRSINAELLKLPIGPDDRLAALDIIAASAQRVDVFSSLFEEDKLRYIIKLLA</sequence>
<comment type="caution">
    <text evidence="1">The sequence shown here is derived from an EMBL/GenBank/DDBJ whole genome shotgun (WGS) entry which is preliminary data.</text>
</comment>
<organism evidence="1 2">
    <name type="scientific">Actinidia rufa</name>
    <dbReference type="NCBI Taxonomy" id="165716"/>
    <lineage>
        <taxon>Eukaryota</taxon>
        <taxon>Viridiplantae</taxon>
        <taxon>Streptophyta</taxon>
        <taxon>Embryophyta</taxon>
        <taxon>Tracheophyta</taxon>
        <taxon>Spermatophyta</taxon>
        <taxon>Magnoliopsida</taxon>
        <taxon>eudicotyledons</taxon>
        <taxon>Gunneridae</taxon>
        <taxon>Pentapetalae</taxon>
        <taxon>asterids</taxon>
        <taxon>Ericales</taxon>
        <taxon>Actinidiaceae</taxon>
        <taxon>Actinidia</taxon>
    </lineage>
</organism>
<gene>
    <name evidence="1" type="ORF">Acr_23g0000820</name>
</gene>
<keyword evidence="2" id="KW-1185">Reference proteome</keyword>
<evidence type="ECO:0000313" key="1">
    <source>
        <dbReference type="EMBL" id="GFZ11697.1"/>
    </source>
</evidence>
<dbReference type="EMBL" id="BJWL01000023">
    <property type="protein sequence ID" value="GFZ11697.1"/>
    <property type="molecule type" value="Genomic_DNA"/>
</dbReference>
<dbReference type="OrthoDB" id="1750974at2759"/>
<dbReference type="AlphaFoldDB" id="A0A7J0GLJ4"/>
<protein>
    <submittedName>
        <fullName evidence="1">Uncharacterized protein</fullName>
    </submittedName>
</protein>
<proteinExistence type="predicted"/>
<dbReference type="Proteomes" id="UP000585474">
    <property type="component" value="Unassembled WGS sequence"/>
</dbReference>
<dbReference type="PANTHER" id="PTHR46250">
    <property type="entry name" value="MYB/SANT-LIKE DNA-BINDING DOMAIN PROTEIN-RELATED"/>
    <property type="match status" value="1"/>
</dbReference>